<dbReference type="PANTHER" id="PTHR46034">
    <property type="match status" value="1"/>
</dbReference>
<dbReference type="PROSITE" id="PS51222">
    <property type="entry name" value="DCD"/>
    <property type="match status" value="1"/>
</dbReference>
<feature type="region of interest" description="Disordered" evidence="1">
    <location>
        <begin position="382"/>
        <end position="425"/>
    </location>
</feature>
<dbReference type="EnsemblPlants" id="OGLUM09G20450.1">
    <property type="protein sequence ID" value="OGLUM09G20450.1"/>
    <property type="gene ID" value="OGLUM09G20450"/>
</dbReference>
<evidence type="ECO:0000259" key="2">
    <source>
        <dbReference type="PROSITE" id="PS51222"/>
    </source>
</evidence>
<feature type="region of interest" description="Disordered" evidence="1">
    <location>
        <begin position="153"/>
        <end position="174"/>
    </location>
</feature>
<evidence type="ECO:0000313" key="4">
    <source>
        <dbReference type="Proteomes" id="UP000026961"/>
    </source>
</evidence>
<dbReference type="eggNOG" id="ENOG502S2G0">
    <property type="taxonomic scope" value="Eukaryota"/>
</dbReference>
<dbReference type="Gramene" id="OGLUM09G20450.1">
    <property type="protein sequence ID" value="OGLUM09G20450.1"/>
    <property type="gene ID" value="OGLUM09G20450"/>
</dbReference>
<name>A0A0E0B6N4_9ORYZ</name>
<feature type="compositionally biased region" description="Basic and acidic residues" evidence="1">
    <location>
        <begin position="642"/>
        <end position="657"/>
    </location>
</feature>
<dbReference type="GO" id="GO:0034976">
    <property type="term" value="P:response to endoplasmic reticulum stress"/>
    <property type="evidence" value="ECO:0007669"/>
    <property type="project" value="InterPro"/>
</dbReference>
<dbReference type="PANTHER" id="PTHR46034:SF38">
    <property type="entry name" value="OS09G0563700 PROTEIN"/>
    <property type="match status" value="1"/>
</dbReference>
<keyword evidence="4" id="KW-1185">Reference proteome</keyword>
<dbReference type="STRING" id="40148.A0A0E0B6N4"/>
<sequence length="710" mass="80138">MRQELVKRSFREDASMAGAIFMSNTATRELCFRSNIFGLPIEYQPFVRNIRQGMPLFLFDHTERKLYGVFEATSDGGFNIIRSAFSSIGCSYPAQVCFKIIWKCRPLTEDEFSPAIKENYYMPWKFYFDLSYQQVVRLYQLFDEKRVEHPIHNHSKSANLENDPFRKGTQERKSLSPNIPHFPADQPGLFMPASTPRFSTVEASYCASTSMHQAPHPNMSMPLGTNPFGVQIAPVHNSHHDQAELPYNNNMLFPGYLPSGHVARDTTQELGLSANHSYPPSMGYAYGCLPPPGHRPQDAIAGDVNYAPLYPQFPLPNEQGSATNRRDYYDVHCKQCQFEDIYESEHQHFSKAKVLAPPILNQQDVPVYPAIAESAFDQRKECFTEEDSENARQKQSFNHTDMVSSGLGNSNRAYMPDHLNKNPDIRSESNTIAVGQHAQSSVFSRLSRIPPPLHQEIPGPSLNKLVLSLSQRAEHWGNQDKIITNDVCEQLVSEQVMDTPYPLAELNQQSGLIEEEIEGLPFMNFKRRSETRNLDANLGKEIRGQVKRRKLVRPSFGEVNNAGSSGKELEAKVLEGEKHSNDEHDENKFSIDLNKPAAIDGDVAKEDDTTTALPHPSVAIKMHKEKPSEENMSKPNSPNTTEEMKKQDPSLDSATHTEKISLELDVADLNTIDQSKLQAILSSSLLQALDKLRREKLNNSEEAEEVKITT</sequence>
<dbReference type="InterPro" id="IPR044832">
    <property type="entry name" value="NRP-like"/>
</dbReference>
<feature type="compositionally biased region" description="Polar residues" evidence="1">
    <location>
        <begin position="393"/>
        <end position="412"/>
    </location>
</feature>
<dbReference type="Proteomes" id="UP000026961">
    <property type="component" value="Chromosome 9"/>
</dbReference>
<protein>
    <recommendedName>
        <fullName evidence="2">DCD domain-containing protein</fullName>
    </recommendedName>
</protein>
<reference evidence="3" key="2">
    <citation type="submission" date="2018-05" db="EMBL/GenBank/DDBJ databases">
        <title>OgluRS3 (Oryza glumaepatula Reference Sequence Version 3).</title>
        <authorList>
            <person name="Zhang J."/>
            <person name="Kudrna D."/>
            <person name="Lee S."/>
            <person name="Talag J."/>
            <person name="Welchert J."/>
            <person name="Wing R.A."/>
        </authorList>
    </citation>
    <scope>NUCLEOTIDE SEQUENCE [LARGE SCALE GENOMIC DNA]</scope>
</reference>
<evidence type="ECO:0000256" key="1">
    <source>
        <dbReference type="SAM" id="MobiDB-lite"/>
    </source>
</evidence>
<dbReference type="Pfam" id="PF10539">
    <property type="entry name" value="Dev_Cell_Death"/>
    <property type="match status" value="1"/>
</dbReference>
<organism evidence="3">
    <name type="scientific">Oryza glumipatula</name>
    <dbReference type="NCBI Taxonomy" id="40148"/>
    <lineage>
        <taxon>Eukaryota</taxon>
        <taxon>Viridiplantae</taxon>
        <taxon>Streptophyta</taxon>
        <taxon>Embryophyta</taxon>
        <taxon>Tracheophyta</taxon>
        <taxon>Spermatophyta</taxon>
        <taxon>Magnoliopsida</taxon>
        <taxon>Liliopsida</taxon>
        <taxon>Poales</taxon>
        <taxon>Poaceae</taxon>
        <taxon>BOP clade</taxon>
        <taxon>Oryzoideae</taxon>
        <taxon>Oryzeae</taxon>
        <taxon>Oryzinae</taxon>
        <taxon>Oryza</taxon>
    </lineage>
</organism>
<dbReference type="InterPro" id="IPR013989">
    <property type="entry name" value="Dev_and_cell_death_domain"/>
</dbReference>
<accession>A0A0E0B6N4</accession>
<feature type="region of interest" description="Disordered" evidence="1">
    <location>
        <begin position="607"/>
        <end position="657"/>
    </location>
</feature>
<evidence type="ECO:0000313" key="3">
    <source>
        <dbReference type="EnsemblPlants" id="OGLUM09G20450.1"/>
    </source>
</evidence>
<dbReference type="AlphaFoldDB" id="A0A0E0B6N4"/>
<dbReference type="HOGENOM" id="CLU_017146_0_0_1"/>
<dbReference type="SMART" id="SM00767">
    <property type="entry name" value="DCD"/>
    <property type="match status" value="1"/>
</dbReference>
<reference evidence="3" key="1">
    <citation type="submission" date="2015-04" db="UniProtKB">
        <authorList>
            <consortium name="EnsemblPlants"/>
        </authorList>
    </citation>
    <scope>IDENTIFICATION</scope>
</reference>
<proteinExistence type="predicted"/>
<feature type="compositionally biased region" description="Basic and acidic residues" evidence="1">
    <location>
        <begin position="163"/>
        <end position="174"/>
    </location>
</feature>
<feature type="domain" description="DCD" evidence="2">
    <location>
        <begin position="14"/>
        <end position="144"/>
    </location>
</feature>